<name>A0A2S7YP29_BEABA</name>
<proteinExistence type="predicted"/>
<organism evidence="1 2">
    <name type="scientific">Beauveria bassiana</name>
    <name type="common">White muscardine disease fungus</name>
    <name type="synonym">Tritirachium shiotae</name>
    <dbReference type="NCBI Taxonomy" id="176275"/>
    <lineage>
        <taxon>Eukaryota</taxon>
        <taxon>Fungi</taxon>
        <taxon>Dikarya</taxon>
        <taxon>Ascomycota</taxon>
        <taxon>Pezizomycotina</taxon>
        <taxon>Sordariomycetes</taxon>
        <taxon>Hypocreomycetidae</taxon>
        <taxon>Hypocreales</taxon>
        <taxon>Cordycipitaceae</taxon>
        <taxon>Beauveria</taxon>
    </lineage>
</organism>
<sequence>MPSKSLCYMACTSINHFCPRQLLSDVHDLCRGERRASEGPRKLYKACVSVNDTYLPPFHHSLILQSQNIQASQNTTYKPPYTFKMKFSLATIALAAAVAASPTNPPAGAGNCNVKGRTGNVTCCNSAIPVLGQLLCNVLASGTCNSGQTAYCCDTGGNTGLIVVNALNCVKLL</sequence>
<dbReference type="AlphaFoldDB" id="A0A2S7YP29"/>
<comment type="caution">
    <text evidence="1">The sequence shown here is derived from an EMBL/GenBank/DDBJ whole genome shotgun (WGS) entry which is preliminary data.</text>
</comment>
<evidence type="ECO:0008006" key="3">
    <source>
        <dbReference type="Google" id="ProtNLM"/>
    </source>
</evidence>
<evidence type="ECO:0000313" key="2">
    <source>
        <dbReference type="Proteomes" id="UP000237441"/>
    </source>
</evidence>
<dbReference type="OrthoDB" id="8115477at2759"/>
<protein>
    <recommendedName>
        <fullName evidence="3">Hydrophobin</fullName>
    </recommendedName>
</protein>
<accession>A0A2S7YP29</accession>
<dbReference type="EMBL" id="JRHA01000008">
    <property type="protein sequence ID" value="PQK17592.1"/>
    <property type="molecule type" value="Genomic_DNA"/>
</dbReference>
<dbReference type="Proteomes" id="UP000237441">
    <property type="component" value="Unassembled WGS sequence"/>
</dbReference>
<evidence type="ECO:0000313" key="1">
    <source>
        <dbReference type="EMBL" id="PQK17592.1"/>
    </source>
</evidence>
<gene>
    <name evidence="1" type="ORF">BB8028_0008g01010</name>
</gene>
<reference evidence="1 2" key="1">
    <citation type="submission" date="2016-07" db="EMBL/GenBank/DDBJ databases">
        <title>Comparative genomics of the entomopathogenic fungus Beauveria bassiana.</title>
        <authorList>
            <person name="Valero Jimenez C.A."/>
            <person name="Zwaan B.J."/>
            <person name="Van Kan J.A."/>
            <person name="Takken W."/>
            <person name="Debets A.J."/>
            <person name="Schoustra S.E."/>
            <person name="Koenraadt C.J."/>
        </authorList>
    </citation>
    <scope>NUCLEOTIDE SEQUENCE [LARGE SCALE GENOMIC DNA]</scope>
    <source>
        <strain evidence="1 2">ARSEF 8028</strain>
    </source>
</reference>